<keyword evidence="5" id="KW-1133">Transmembrane helix</keyword>
<evidence type="ECO:0000256" key="5">
    <source>
        <dbReference type="SAM" id="Phobius"/>
    </source>
</evidence>
<evidence type="ECO:0000256" key="2">
    <source>
        <dbReference type="ARBA" id="ARBA00023040"/>
    </source>
</evidence>
<name>A0AAV4U7S0_CAEEX</name>
<protein>
    <submittedName>
        <fullName evidence="6">G-protein coupled receptor 83</fullName>
    </submittedName>
</protein>
<evidence type="ECO:0000313" key="7">
    <source>
        <dbReference type="Proteomes" id="UP001054945"/>
    </source>
</evidence>
<feature type="transmembrane region" description="Helical" evidence="5">
    <location>
        <begin position="127"/>
        <end position="144"/>
    </location>
</feature>
<sequence length="209" mass="24907">MSHTDSHLSYEYITRCVISYPSPKFLSRQIFYINSIAFAIRWTINHMCHYLYKDLLDNLEKKIHWNSDTVSTDTSIRGKMENHQNAYSSSYRFCCMLAAFTNIPYISRRQRETDFKKHKSTVWLTCHWFAMSSVCFNPFIYCWLNEKFRNKSKAYFKWFLTTRKIQSQIVALHFLPGNTSQTVVRNTSASFPTFSCQSKEFPSWKLQEI</sequence>
<reference evidence="6 7" key="1">
    <citation type="submission" date="2021-06" db="EMBL/GenBank/DDBJ databases">
        <title>Caerostris extrusa draft genome.</title>
        <authorList>
            <person name="Kono N."/>
            <person name="Arakawa K."/>
        </authorList>
    </citation>
    <scope>NUCLEOTIDE SEQUENCE [LARGE SCALE GENOMIC DNA]</scope>
</reference>
<keyword evidence="7" id="KW-1185">Reference proteome</keyword>
<evidence type="ECO:0000256" key="1">
    <source>
        <dbReference type="ARBA" id="ARBA00004141"/>
    </source>
</evidence>
<comment type="subcellular location">
    <subcellularLocation>
        <location evidence="1">Membrane</location>
        <topology evidence="1">Multi-pass membrane protein</topology>
    </subcellularLocation>
</comment>
<dbReference type="EMBL" id="BPLR01012406">
    <property type="protein sequence ID" value="GIY53788.1"/>
    <property type="molecule type" value="Genomic_DNA"/>
</dbReference>
<dbReference type="GO" id="GO:0043005">
    <property type="term" value="C:neuron projection"/>
    <property type="evidence" value="ECO:0007669"/>
    <property type="project" value="TreeGrafter"/>
</dbReference>
<dbReference type="GO" id="GO:0005886">
    <property type="term" value="C:plasma membrane"/>
    <property type="evidence" value="ECO:0007669"/>
    <property type="project" value="TreeGrafter"/>
</dbReference>
<dbReference type="PANTHER" id="PTHR24235:SF29">
    <property type="entry name" value="GH23382P"/>
    <property type="match status" value="1"/>
</dbReference>
<organism evidence="6 7">
    <name type="scientific">Caerostris extrusa</name>
    <name type="common">Bark spider</name>
    <name type="synonym">Caerostris bankana</name>
    <dbReference type="NCBI Taxonomy" id="172846"/>
    <lineage>
        <taxon>Eukaryota</taxon>
        <taxon>Metazoa</taxon>
        <taxon>Ecdysozoa</taxon>
        <taxon>Arthropoda</taxon>
        <taxon>Chelicerata</taxon>
        <taxon>Arachnida</taxon>
        <taxon>Araneae</taxon>
        <taxon>Araneomorphae</taxon>
        <taxon>Entelegynae</taxon>
        <taxon>Araneoidea</taxon>
        <taxon>Araneidae</taxon>
        <taxon>Caerostris</taxon>
    </lineage>
</organism>
<feature type="transmembrane region" description="Helical" evidence="5">
    <location>
        <begin position="89"/>
        <end position="107"/>
    </location>
</feature>
<dbReference type="SUPFAM" id="SSF81321">
    <property type="entry name" value="Family A G protein-coupled receptor-like"/>
    <property type="match status" value="1"/>
</dbReference>
<gene>
    <name evidence="6" type="primary">GPR83</name>
    <name evidence="6" type="ORF">CEXT_218411</name>
</gene>
<keyword evidence="3 6" id="KW-0675">Receptor</keyword>
<keyword evidence="4" id="KW-0807">Transducer</keyword>
<dbReference type="GO" id="GO:0042923">
    <property type="term" value="F:neuropeptide binding"/>
    <property type="evidence" value="ECO:0007669"/>
    <property type="project" value="TreeGrafter"/>
</dbReference>
<dbReference type="GO" id="GO:0008188">
    <property type="term" value="F:neuropeptide receptor activity"/>
    <property type="evidence" value="ECO:0007669"/>
    <property type="project" value="TreeGrafter"/>
</dbReference>
<feature type="transmembrane region" description="Helical" evidence="5">
    <location>
        <begin position="30"/>
        <end position="52"/>
    </location>
</feature>
<evidence type="ECO:0000313" key="6">
    <source>
        <dbReference type="EMBL" id="GIY53788.1"/>
    </source>
</evidence>
<dbReference type="PANTHER" id="PTHR24235">
    <property type="entry name" value="NEUROPEPTIDE Y RECEPTOR"/>
    <property type="match status" value="1"/>
</dbReference>
<dbReference type="AlphaFoldDB" id="A0AAV4U7S0"/>
<keyword evidence="2" id="KW-0297">G-protein coupled receptor</keyword>
<evidence type="ECO:0000256" key="4">
    <source>
        <dbReference type="ARBA" id="ARBA00023224"/>
    </source>
</evidence>
<comment type="caution">
    <text evidence="6">The sequence shown here is derived from an EMBL/GenBank/DDBJ whole genome shotgun (WGS) entry which is preliminary data.</text>
</comment>
<evidence type="ECO:0000256" key="3">
    <source>
        <dbReference type="ARBA" id="ARBA00023170"/>
    </source>
</evidence>
<proteinExistence type="predicted"/>
<dbReference type="Gene3D" id="1.20.1070.10">
    <property type="entry name" value="Rhodopsin 7-helix transmembrane proteins"/>
    <property type="match status" value="1"/>
</dbReference>
<accession>A0AAV4U7S0</accession>
<dbReference type="Proteomes" id="UP001054945">
    <property type="component" value="Unassembled WGS sequence"/>
</dbReference>
<keyword evidence="5" id="KW-0472">Membrane</keyword>
<keyword evidence="5" id="KW-0812">Transmembrane</keyword>